<name>A0A7X2D2T1_9LACT</name>
<comment type="caution">
    <text evidence="1">The sequence shown here is derived from an EMBL/GenBank/DDBJ whole genome shotgun (WGS) entry which is preliminary data.</text>
</comment>
<proteinExistence type="predicted"/>
<dbReference type="RefSeq" id="WP_343030380.1">
    <property type="nucleotide sequence ID" value="NZ_CBCRWP010000054.1"/>
</dbReference>
<dbReference type="Pfam" id="PF06998">
    <property type="entry name" value="DUF1307"/>
    <property type="match status" value="1"/>
</dbReference>
<organism evidence="1 2">
    <name type="scientific">Lactococcus hircilactis</name>
    <dbReference type="NCBI Taxonomy" id="1494462"/>
    <lineage>
        <taxon>Bacteria</taxon>
        <taxon>Bacillati</taxon>
        <taxon>Bacillota</taxon>
        <taxon>Bacilli</taxon>
        <taxon>Lactobacillales</taxon>
        <taxon>Streptococcaceae</taxon>
        <taxon>Lactococcus</taxon>
    </lineage>
</organism>
<dbReference type="Proteomes" id="UP000439550">
    <property type="component" value="Unassembled WGS sequence"/>
</dbReference>
<dbReference type="EMBL" id="WITJ01000042">
    <property type="protein sequence ID" value="MQW40762.1"/>
    <property type="molecule type" value="Genomic_DNA"/>
</dbReference>
<reference evidence="1 2" key="1">
    <citation type="submission" date="2019-10" db="EMBL/GenBank/DDBJ databases">
        <authorList>
            <person name="Dong K."/>
        </authorList>
    </citation>
    <scope>NUCLEOTIDE SEQUENCE [LARGE SCALE GENOMIC DNA]</scope>
    <source>
        <strain evidence="1 2">DSM 28960</strain>
    </source>
</reference>
<gene>
    <name evidence="1" type="ORF">GHI93_12715</name>
</gene>
<dbReference type="InterPro" id="IPR036699">
    <property type="entry name" value="YehR-like_sf"/>
</dbReference>
<accession>A0A7X2D2T1</accession>
<evidence type="ECO:0000313" key="2">
    <source>
        <dbReference type="Proteomes" id="UP000439550"/>
    </source>
</evidence>
<sequence length="88" mass="10115">MYRKTLQQNQKYHGIRGISTKIDYSTDDKGKAMIRENILFDYKKINPTDISDLTGELSHGDLSKDKKVSLKKSIETLKADHFEHGYAP</sequence>
<dbReference type="Gene3D" id="3.30.1830.10">
    <property type="entry name" value="YehR-like"/>
    <property type="match status" value="1"/>
</dbReference>
<evidence type="ECO:0000313" key="1">
    <source>
        <dbReference type="EMBL" id="MQW40762.1"/>
    </source>
</evidence>
<protein>
    <submittedName>
        <fullName evidence="1">DUF1307 domain-containing protein</fullName>
    </submittedName>
</protein>
<keyword evidence="2" id="KW-1185">Reference proteome</keyword>
<dbReference type="AlphaFoldDB" id="A0A7X2D2T1"/>
<dbReference type="SUPFAM" id="SSF160704">
    <property type="entry name" value="YehR-like"/>
    <property type="match status" value="1"/>
</dbReference>
<dbReference type="InterPro" id="IPR009736">
    <property type="entry name" value="DUF1307"/>
</dbReference>